<dbReference type="RefSeq" id="WP_165449622.1">
    <property type="nucleotide sequence ID" value="NZ_SHKY01000001.1"/>
</dbReference>
<feature type="domain" description="Sulfatase N-terminal" evidence="2">
    <location>
        <begin position="39"/>
        <end position="343"/>
    </location>
</feature>
<sequence length="451" mass="49572">MGRAIHHAALGWVAAACAAALTGPPSAATAAAQEANTRPNILILLMDDARTGMTSVMPKATAWMNDGGTTFPAAVVTTPSCCPSRSSILSGRYAHNTGVTQQTGIGNYDHGKTLEHDLKAAGYRTAVLGKLFNGWNNRLRPPYFDNYALGVGYNNTTFTVDGKRVTAPYSTTFIGQQVNRYLDAYEQSDATPWFVYAGFTAPHPPFIPEPKYAKIRYSWSGNPAVAEKDLSDKPAYVRNFHQTLKQGAATRQAMLRTLLSVDDAVDAIHRHLDALGESNTLVFLLSDNGRLLSEHRLPTKFMPYLQAEQVPFFMRWPGHLPRTRDSRLAANIDVTPTALAAAGLTPSYTYDGRNLLAAGGRDRLLFEYWRDPANGAGIPTWAATYVAGRYLYTEIYRDDRTVLDREYYNLATDPWQLTNLFRDRNPANDPAIAPLSAALADQRTCTGRACP</sequence>
<evidence type="ECO:0000256" key="1">
    <source>
        <dbReference type="SAM" id="SignalP"/>
    </source>
</evidence>
<name>A0A4Q7ZSC0_9ACTN</name>
<keyword evidence="4" id="KW-1185">Reference proteome</keyword>
<gene>
    <name evidence="3" type="ORF">EV385_5442</name>
</gene>
<protein>
    <submittedName>
        <fullName evidence="3">Arylsulfatase A-like enzyme</fullName>
    </submittedName>
</protein>
<reference evidence="3 4" key="1">
    <citation type="submission" date="2019-02" db="EMBL/GenBank/DDBJ databases">
        <title>Sequencing the genomes of 1000 actinobacteria strains.</title>
        <authorList>
            <person name="Klenk H.-P."/>
        </authorList>
    </citation>
    <scope>NUCLEOTIDE SEQUENCE [LARGE SCALE GENOMIC DNA]</scope>
    <source>
        <strain evidence="3 4">DSM 45162</strain>
    </source>
</reference>
<dbReference type="PANTHER" id="PTHR43108:SF8">
    <property type="entry name" value="SD21168P"/>
    <property type="match status" value="1"/>
</dbReference>
<keyword evidence="1" id="KW-0732">Signal</keyword>
<evidence type="ECO:0000313" key="3">
    <source>
        <dbReference type="EMBL" id="RZU53513.1"/>
    </source>
</evidence>
<dbReference type="Pfam" id="PF00884">
    <property type="entry name" value="Sulfatase"/>
    <property type="match status" value="1"/>
</dbReference>
<proteinExistence type="predicted"/>
<dbReference type="InterPro" id="IPR017850">
    <property type="entry name" value="Alkaline_phosphatase_core_sf"/>
</dbReference>
<organism evidence="3 4">
    <name type="scientific">Krasilnikovia cinnamomea</name>
    <dbReference type="NCBI Taxonomy" id="349313"/>
    <lineage>
        <taxon>Bacteria</taxon>
        <taxon>Bacillati</taxon>
        <taxon>Actinomycetota</taxon>
        <taxon>Actinomycetes</taxon>
        <taxon>Micromonosporales</taxon>
        <taxon>Micromonosporaceae</taxon>
        <taxon>Krasilnikovia</taxon>
    </lineage>
</organism>
<dbReference type="InterPro" id="IPR000917">
    <property type="entry name" value="Sulfatase_N"/>
</dbReference>
<feature type="signal peptide" evidence="1">
    <location>
        <begin position="1"/>
        <end position="27"/>
    </location>
</feature>
<evidence type="ECO:0000313" key="4">
    <source>
        <dbReference type="Proteomes" id="UP000292564"/>
    </source>
</evidence>
<dbReference type="PANTHER" id="PTHR43108">
    <property type="entry name" value="N-ACETYLGLUCOSAMINE-6-SULFATASE FAMILY MEMBER"/>
    <property type="match status" value="1"/>
</dbReference>
<dbReference type="SUPFAM" id="SSF53649">
    <property type="entry name" value="Alkaline phosphatase-like"/>
    <property type="match status" value="1"/>
</dbReference>
<comment type="caution">
    <text evidence="3">The sequence shown here is derived from an EMBL/GenBank/DDBJ whole genome shotgun (WGS) entry which is preliminary data.</text>
</comment>
<dbReference type="EMBL" id="SHKY01000001">
    <property type="protein sequence ID" value="RZU53513.1"/>
    <property type="molecule type" value="Genomic_DNA"/>
</dbReference>
<evidence type="ECO:0000259" key="2">
    <source>
        <dbReference type="Pfam" id="PF00884"/>
    </source>
</evidence>
<feature type="chain" id="PRO_5039289019" evidence="1">
    <location>
        <begin position="28"/>
        <end position="451"/>
    </location>
</feature>
<dbReference type="Gene3D" id="3.40.720.10">
    <property type="entry name" value="Alkaline Phosphatase, subunit A"/>
    <property type="match status" value="1"/>
</dbReference>
<dbReference type="PROSITE" id="PS51257">
    <property type="entry name" value="PROKAR_LIPOPROTEIN"/>
    <property type="match status" value="1"/>
</dbReference>
<dbReference type="AlphaFoldDB" id="A0A4Q7ZSC0"/>
<dbReference type="Proteomes" id="UP000292564">
    <property type="component" value="Unassembled WGS sequence"/>
</dbReference>
<accession>A0A4Q7ZSC0</accession>